<name>A0A3G4ZYJ6_9VIRU</name>
<organism evidence="2">
    <name type="scientific">Edafosvirus sp</name>
    <dbReference type="NCBI Taxonomy" id="2487765"/>
    <lineage>
        <taxon>Viruses</taxon>
        <taxon>Varidnaviria</taxon>
        <taxon>Bamfordvirae</taxon>
        <taxon>Nucleocytoviricota</taxon>
        <taxon>Megaviricetes</taxon>
        <taxon>Imitervirales</taxon>
        <taxon>Mimiviridae</taxon>
        <taxon>Klosneuvirinae</taxon>
    </lineage>
</organism>
<keyword evidence="1" id="KW-0175">Coiled coil</keyword>
<feature type="coiled-coil region" evidence="1">
    <location>
        <begin position="174"/>
        <end position="201"/>
    </location>
</feature>
<sequence length="323" mass="38367">MVLIYDKINYNNKDYAIIQLKYKNIPVPVVIDWKDLKIIDDLDKKWKCNDVGQVSCSHDYGNPQNKTKDVFLHEIIMALKLKNSQNKLQNKSILHINRMNLDNRRENLIYDTSLKNTNKNTKKKKRTVELPSDSGIDPDEIPTYIWYLKPSDTHGDRFMVEIDDVKWKTTSSNKVSLRYKLEEAKAFLRELRDEKPELFDEYCMNGEFTKDGKELLNSFYDIIYKANYNHVKEIPMENITDKYLEENIDDIDYQNEKKILKSSNDLPKYCYYQPQTQNKGDYFVVEGHPEQDNDEMWKTSSSKTIPTHLKFLELIKYLKDLQN</sequence>
<evidence type="ECO:0000256" key="1">
    <source>
        <dbReference type="SAM" id="Coils"/>
    </source>
</evidence>
<proteinExistence type="predicted"/>
<accession>A0A3G4ZYJ6</accession>
<gene>
    <name evidence="2" type="ORF">Edafosvirus22_10</name>
</gene>
<protein>
    <submittedName>
        <fullName evidence="2">Uncharacterized protein</fullName>
    </submittedName>
</protein>
<evidence type="ECO:0000313" key="2">
    <source>
        <dbReference type="EMBL" id="AYV78653.1"/>
    </source>
</evidence>
<dbReference type="EMBL" id="MK072087">
    <property type="protein sequence ID" value="AYV78653.1"/>
    <property type="molecule type" value="Genomic_DNA"/>
</dbReference>
<reference evidence="2" key="1">
    <citation type="submission" date="2018-10" db="EMBL/GenBank/DDBJ databases">
        <title>Hidden diversity of soil giant viruses.</title>
        <authorList>
            <person name="Schulz F."/>
            <person name="Alteio L."/>
            <person name="Goudeau D."/>
            <person name="Ryan E.M."/>
            <person name="Malmstrom R.R."/>
            <person name="Blanchard J."/>
            <person name="Woyke T."/>
        </authorList>
    </citation>
    <scope>NUCLEOTIDE SEQUENCE</scope>
    <source>
        <strain evidence="2">EDV1</strain>
    </source>
</reference>